<evidence type="ECO:0000313" key="3">
    <source>
        <dbReference type="Proteomes" id="UP001237448"/>
    </source>
</evidence>
<sequence>MSDSEWHSRGYLPHWEAGEEPQSITFRLADSLPKHVLLHVLGDLQDQPENTAAIERRKRIEATLDRGLGAAFLSEPAIASTVQNALLFFDSSRYRLHAWCIMPNHVHVLVTPSPDCTLSALVHSWKSFSALQINRLRGEAGPVWFTEYFDRKIRNERHFETARFYIEHNPVNARLCSEAGDWPFSSASRR</sequence>
<protein>
    <submittedName>
        <fullName evidence="2">DNA methylase</fullName>
    </submittedName>
</protein>
<keyword evidence="2" id="KW-0489">Methyltransferase</keyword>
<evidence type="ECO:0000313" key="2">
    <source>
        <dbReference type="EMBL" id="MDQ0396373.1"/>
    </source>
</evidence>
<dbReference type="Proteomes" id="UP001237448">
    <property type="component" value="Unassembled WGS sequence"/>
</dbReference>
<reference evidence="2 3" key="1">
    <citation type="submission" date="2023-07" db="EMBL/GenBank/DDBJ databases">
        <title>Genomic Encyclopedia of Type Strains, Phase IV (KMG-IV): sequencing the most valuable type-strain genomes for metagenomic binning, comparative biology and taxonomic classification.</title>
        <authorList>
            <person name="Goeker M."/>
        </authorList>
    </citation>
    <scope>NUCLEOTIDE SEQUENCE [LARGE SCALE GENOMIC DNA]</scope>
    <source>
        <strain evidence="2 3">DSM 5896</strain>
    </source>
</reference>
<evidence type="ECO:0000259" key="1">
    <source>
        <dbReference type="SMART" id="SM01321"/>
    </source>
</evidence>
<dbReference type="SUPFAM" id="SSF143422">
    <property type="entry name" value="Transposase IS200-like"/>
    <property type="match status" value="1"/>
</dbReference>
<dbReference type="EMBL" id="JAUSVK010000001">
    <property type="protein sequence ID" value="MDQ0396373.1"/>
    <property type="molecule type" value="Genomic_DNA"/>
</dbReference>
<name>A0ABU0FP25_9HYPH</name>
<dbReference type="Gene3D" id="3.30.70.1290">
    <property type="entry name" value="Transposase IS200-like"/>
    <property type="match status" value="1"/>
</dbReference>
<dbReference type="PANTHER" id="PTHR36966">
    <property type="entry name" value="REP-ASSOCIATED TYROSINE TRANSPOSASE"/>
    <property type="match status" value="1"/>
</dbReference>
<comment type="caution">
    <text evidence="2">The sequence shown here is derived from an EMBL/GenBank/DDBJ whole genome shotgun (WGS) entry which is preliminary data.</text>
</comment>
<dbReference type="GO" id="GO:0008168">
    <property type="term" value="F:methyltransferase activity"/>
    <property type="evidence" value="ECO:0007669"/>
    <property type="project" value="UniProtKB-KW"/>
</dbReference>
<dbReference type="RefSeq" id="WP_307436550.1">
    <property type="nucleotide sequence ID" value="NZ_JAUSVK010000001.1"/>
</dbReference>
<organism evidence="2 3">
    <name type="scientific">Labrys monachus</name>
    <dbReference type="NCBI Taxonomy" id="217067"/>
    <lineage>
        <taxon>Bacteria</taxon>
        <taxon>Pseudomonadati</taxon>
        <taxon>Pseudomonadota</taxon>
        <taxon>Alphaproteobacteria</taxon>
        <taxon>Hyphomicrobiales</taxon>
        <taxon>Xanthobacteraceae</taxon>
        <taxon>Labrys</taxon>
    </lineage>
</organism>
<dbReference type="InterPro" id="IPR002686">
    <property type="entry name" value="Transposase_17"/>
</dbReference>
<dbReference type="GO" id="GO:0032259">
    <property type="term" value="P:methylation"/>
    <property type="evidence" value="ECO:0007669"/>
    <property type="project" value="UniProtKB-KW"/>
</dbReference>
<dbReference type="PANTHER" id="PTHR36966:SF1">
    <property type="entry name" value="REP-ASSOCIATED TYROSINE TRANSPOSASE"/>
    <property type="match status" value="1"/>
</dbReference>
<dbReference type="NCBIfam" id="NF047646">
    <property type="entry name" value="REP_Tyr_transpos"/>
    <property type="match status" value="1"/>
</dbReference>
<gene>
    <name evidence="2" type="ORF">J3R73_006165</name>
</gene>
<keyword evidence="3" id="KW-1185">Reference proteome</keyword>
<dbReference type="InterPro" id="IPR036515">
    <property type="entry name" value="Transposase_17_sf"/>
</dbReference>
<dbReference type="InterPro" id="IPR052715">
    <property type="entry name" value="RAYT_transposase"/>
</dbReference>
<proteinExistence type="predicted"/>
<accession>A0ABU0FP25</accession>
<keyword evidence="2" id="KW-0808">Transferase</keyword>
<dbReference type="SMART" id="SM01321">
    <property type="entry name" value="Y1_Tnp"/>
    <property type="match status" value="1"/>
</dbReference>
<feature type="domain" description="Transposase IS200-like" evidence="1">
    <location>
        <begin position="63"/>
        <end position="169"/>
    </location>
</feature>
<dbReference type="Pfam" id="PF01797">
    <property type="entry name" value="Y1_Tnp"/>
    <property type="match status" value="1"/>
</dbReference>